<dbReference type="PROSITE" id="PS52015">
    <property type="entry name" value="TONB_CTD"/>
    <property type="match status" value="1"/>
</dbReference>
<evidence type="ECO:0000313" key="11">
    <source>
        <dbReference type="EMBL" id="ETD71369.1"/>
    </source>
</evidence>
<evidence type="ECO:0000256" key="8">
    <source>
        <dbReference type="ARBA" id="ARBA00022989"/>
    </source>
</evidence>
<keyword evidence="5" id="KW-0997">Cell inner membrane</keyword>
<evidence type="ECO:0000256" key="7">
    <source>
        <dbReference type="ARBA" id="ARBA00022927"/>
    </source>
</evidence>
<dbReference type="InterPro" id="IPR051045">
    <property type="entry name" value="TonB-dependent_transducer"/>
</dbReference>
<dbReference type="InterPro" id="IPR037682">
    <property type="entry name" value="TonB_C"/>
</dbReference>
<keyword evidence="3" id="KW-0813">Transport</keyword>
<keyword evidence="7" id="KW-0653">Protein transport</keyword>
<dbReference type="GO" id="GO:0015031">
    <property type="term" value="P:protein transport"/>
    <property type="evidence" value="ECO:0007669"/>
    <property type="project" value="UniProtKB-KW"/>
</dbReference>
<dbReference type="GO" id="GO:0098797">
    <property type="term" value="C:plasma membrane protein complex"/>
    <property type="evidence" value="ECO:0007669"/>
    <property type="project" value="TreeGrafter"/>
</dbReference>
<comment type="caution">
    <text evidence="11">The sequence shown here is derived from an EMBL/GenBank/DDBJ whole genome shotgun (WGS) entry which is preliminary data.</text>
</comment>
<comment type="similarity">
    <text evidence="2">Belongs to the TonB family.</text>
</comment>
<evidence type="ECO:0000256" key="4">
    <source>
        <dbReference type="ARBA" id="ARBA00022475"/>
    </source>
</evidence>
<dbReference type="EMBL" id="AYSV01000081">
    <property type="protein sequence ID" value="ETD71369.1"/>
    <property type="molecule type" value="Genomic_DNA"/>
</dbReference>
<keyword evidence="4" id="KW-1003">Cell membrane</keyword>
<accession>V8G4B0</accession>
<dbReference type="Pfam" id="PF03544">
    <property type="entry name" value="TonB_C"/>
    <property type="match status" value="1"/>
</dbReference>
<dbReference type="NCBIfam" id="TIGR01352">
    <property type="entry name" value="tonB_Cterm"/>
    <property type="match status" value="1"/>
</dbReference>
<dbReference type="Gene3D" id="3.30.1150.10">
    <property type="match status" value="1"/>
</dbReference>
<feature type="domain" description="TonB C-terminal" evidence="10">
    <location>
        <begin position="46"/>
        <end position="134"/>
    </location>
</feature>
<evidence type="ECO:0000256" key="9">
    <source>
        <dbReference type="ARBA" id="ARBA00023136"/>
    </source>
</evidence>
<evidence type="ECO:0000256" key="5">
    <source>
        <dbReference type="ARBA" id="ARBA00022519"/>
    </source>
</evidence>
<sequence length="134" mass="14631">MFKPINSQQFTPVGQKIDLNAKTTKAFGKPEGKKNVSAGSASAGPVRVTSVNYLVKPRPVMPRVSMMRNEKGLVVVRVIIDTNGAVKNASLQRSSSFAALDKEALRAVKQARFRPYAENGVPRESMADIPIEFK</sequence>
<reference evidence="11 12" key="1">
    <citation type="submission" date="2013-11" db="EMBL/GenBank/DDBJ databases">
        <title>Genomic analysis of Pelistega sp. HM-7.</title>
        <authorList>
            <person name="Kumbhare S.V."/>
            <person name="Shetty S.A."/>
            <person name="Sharma O."/>
            <person name="Dhotre D.P."/>
        </authorList>
    </citation>
    <scope>NUCLEOTIDE SEQUENCE [LARGE SCALE GENOMIC DNA]</scope>
    <source>
        <strain evidence="11 12">HM-7</strain>
    </source>
</reference>
<comment type="subcellular location">
    <subcellularLocation>
        <location evidence="1">Cell inner membrane</location>
        <topology evidence="1">Single-pass membrane protein</topology>
        <orientation evidence="1">Periplasmic side</orientation>
    </subcellularLocation>
</comment>
<keyword evidence="6" id="KW-0812">Transmembrane</keyword>
<evidence type="ECO:0000256" key="1">
    <source>
        <dbReference type="ARBA" id="ARBA00004383"/>
    </source>
</evidence>
<dbReference type="RefSeq" id="WP_023950958.1">
    <property type="nucleotide sequence ID" value="NZ_AYSV01000081.1"/>
</dbReference>
<evidence type="ECO:0000313" key="12">
    <source>
        <dbReference type="Proteomes" id="UP000018766"/>
    </source>
</evidence>
<keyword evidence="12" id="KW-1185">Reference proteome</keyword>
<keyword evidence="9" id="KW-0472">Membrane</keyword>
<protein>
    <recommendedName>
        <fullName evidence="10">TonB C-terminal domain-containing protein</fullName>
    </recommendedName>
</protein>
<organism evidence="11 12">
    <name type="scientific">Pelistega indica</name>
    <dbReference type="NCBI Taxonomy" id="1414851"/>
    <lineage>
        <taxon>Bacteria</taxon>
        <taxon>Pseudomonadati</taxon>
        <taxon>Pseudomonadota</taxon>
        <taxon>Betaproteobacteria</taxon>
        <taxon>Burkholderiales</taxon>
        <taxon>Alcaligenaceae</taxon>
        <taxon>Pelistega</taxon>
    </lineage>
</organism>
<dbReference type="PANTHER" id="PTHR33446">
    <property type="entry name" value="PROTEIN TONB-RELATED"/>
    <property type="match status" value="1"/>
</dbReference>
<dbReference type="InterPro" id="IPR006260">
    <property type="entry name" value="TonB/TolA_C"/>
</dbReference>
<dbReference type="GO" id="GO:0055085">
    <property type="term" value="P:transmembrane transport"/>
    <property type="evidence" value="ECO:0007669"/>
    <property type="project" value="InterPro"/>
</dbReference>
<proteinExistence type="inferred from homology"/>
<evidence type="ECO:0000256" key="6">
    <source>
        <dbReference type="ARBA" id="ARBA00022692"/>
    </source>
</evidence>
<dbReference type="Proteomes" id="UP000018766">
    <property type="component" value="Unassembled WGS sequence"/>
</dbReference>
<name>V8G4B0_9BURK</name>
<keyword evidence="8" id="KW-1133">Transmembrane helix</keyword>
<evidence type="ECO:0000256" key="3">
    <source>
        <dbReference type="ARBA" id="ARBA00022448"/>
    </source>
</evidence>
<dbReference type="PANTHER" id="PTHR33446:SF2">
    <property type="entry name" value="PROTEIN TONB"/>
    <property type="match status" value="1"/>
</dbReference>
<dbReference type="OrthoDB" id="9792439at2"/>
<evidence type="ECO:0000256" key="2">
    <source>
        <dbReference type="ARBA" id="ARBA00006555"/>
    </source>
</evidence>
<dbReference type="SUPFAM" id="SSF74653">
    <property type="entry name" value="TolA/TonB C-terminal domain"/>
    <property type="match status" value="1"/>
</dbReference>
<evidence type="ECO:0000259" key="10">
    <source>
        <dbReference type="PROSITE" id="PS52015"/>
    </source>
</evidence>
<dbReference type="GO" id="GO:0031992">
    <property type="term" value="F:energy transducer activity"/>
    <property type="evidence" value="ECO:0007669"/>
    <property type="project" value="TreeGrafter"/>
</dbReference>
<dbReference type="AlphaFoldDB" id="V8G4B0"/>
<gene>
    <name evidence="11" type="ORF">V757_06525</name>
</gene>